<accession>A0A2P5DKC4</accession>
<keyword evidence="3" id="KW-1185">Reference proteome</keyword>
<keyword evidence="1" id="KW-1133">Transmembrane helix</keyword>
<keyword evidence="1" id="KW-0472">Membrane</keyword>
<sequence>MLSPDSAPYFCQPNILGARKLGRAQLQSLVLWFGFVLLPSTLRHIYKRTLPGRAASAASFVVLAAAPAD</sequence>
<dbReference type="Proteomes" id="UP000237105">
    <property type="component" value="Unassembled WGS sequence"/>
</dbReference>
<feature type="transmembrane region" description="Helical" evidence="1">
    <location>
        <begin position="29"/>
        <end position="46"/>
    </location>
</feature>
<proteinExistence type="predicted"/>
<evidence type="ECO:0000313" key="3">
    <source>
        <dbReference type="Proteomes" id="UP000237105"/>
    </source>
</evidence>
<evidence type="ECO:0008006" key="4">
    <source>
        <dbReference type="Google" id="ProtNLM"/>
    </source>
</evidence>
<keyword evidence="1" id="KW-0812">Transmembrane</keyword>
<evidence type="ECO:0000256" key="1">
    <source>
        <dbReference type="SAM" id="Phobius"/>
    </source>
</evidence>
<organism evidence="2 3">
    <name type="scientific">Parasponia andersonii</name>
    <name type="common">Sponia andersonii</name>
    <dbReference type="NCBI Taxonomy" id="3476"/>
    <lineage>
        <taxon>Eukaryota</taxon>
        <taxon>Viridiplantae</taxon>
        <taxon>Streptophyta</taxon>
        <taxon>Embryophyta</taxon>
        <taxon>Tracheophyta</taxon>
        <taxon>Spermatophyta</taxon>
        <taxon>Magnoliopsida</taxon>
        <taxon>eudicotyledons</taxon>
        <taxon>Gunneridae</taxon>
        <taxon>Pentapetalae</taxon>
        <taxon>rosids</taxon>
        <taxon>fabids</taxon>
        <taxon>Rosales</taxon>
        <taxon>Cannabaceae</taxon>
        <taxon>Parasponia</taxon>
    </lineage>
</organism>
<comment type="caution">
    <text evidence="2">The sequence shown here is derived from an EMBL/GenBank/DDBJ whole genome shotgun (WGS) entry which is preliminary data.</text>
</comment>
<dbReference type="EMBL" id="JXTB01000032">
    <property type="protein sequence ID" value="PON73751.1"/>
    <property type="molecule type" value="Genomic_DNA"/>
</dbReference>
<reference evidence="3" key="1">
    <citation type="submission" date="2016-06" db="EMBL/GenBank/DDBJ databases">
        <title>Parallel loss of symbiosis genes in relatives of nitrogen-fixing non-legume Parasponia.</title>
        <authorList>
            <person name="Van Velzen R."/>
            <person name="Holmer R."/>
            <person name="Bu F."/>
            <person name="Rutten L."/>
            <person name="Van Zeijl A."/>
            <person name="Liu W."/>
            <person name="Santuari L."/>
            <person name="Cao Q."/>
            <person name="Sharma T."/>
            <person name="Shen D."/>
            <person name="Roswanjaya Y."/>
            <person name="Wardhani T."/>
            <person name="Kalhor M.S."/>
            <person name="Jansen J."/>
            <person name="Van den Hoogen J."/>
            <person name="Gungor B."/>
            <person name="Hartog M."/>
            <person name="Hontelez J."/>
            <person name="Verver J."/>
            <person name="Yang W.-C."/>
            <person name="Schijlen E."/>
            <person name="Repin R."/>
            <person name="Schilthuizen M."/>
            <person name="Schranz E."/>
            <person name="Heidstra R."/>
            <person name="Miyata K."/>
            <person name="Fedorova E."/>
            <person name="Kohlen W."/>
            <person name="Bisseling T."/>
            <person name="Smit S."/>
            <person name="Geurts R."/>
        </authorList>
    </citation>
    <scope>NUCLEOTIDE SEQUENCE [LARGE SCALE GENOMIC DNA]</scope>
    <source>
        <strain evidence="3">cv. WU1-14</strain>
    </source>
</reference>
<dbReference type="AlphaFoldDB" id="A0A2P5DKC4"/>
<name>A0A2P5DKC4_PARAD</name>
<gene>
    <name evidence="2" type="ORF">PanWU01x14_056390</name>
</gene>
<protein>
    <recommendedName>
        <fullName evidence="4">Transmembrane protein</fullName>
    </recommendedName>
</protein>
<evidence type="ECO:0000313" key="2">
    <source>
        <dbReference type="EMBL" id="PON73751.1"/>
    </source>
</evidence>